<evidence type="ECO:0000256" key="7">
    <source>
        <dbReference type="ARBA" id="ARBA00023237"/>
    </source>
</evidence>
<dbReference type="InterPro" id="IPR000531">
    <property type="entry name" value="Beta-barrel_TonB"/>
</dbReference>
<dbReference type="OrthoDB" id="1109428at2"/>
<reference evidence="18 20" key="2">
    <citation type="submission" date="2018-08" db="EMBL/GenBank/DDBJ databases">
        <title>A genome reference for cultivated species of the human gut microbiota.</title>
        <authorList>
            <person name="Zou Y."/>
            <person name="Xue W."/>
            <person name="Luo G."/>
        </authorList>
    </citation>
    <scope>NUCLEOTIDE SEQUENCE [LARGE SCALE GENOMIC DNA]</scope>
    <source>
        <strain evidence="18 20">AM30-4</strain>
    </source>
</reference>
<dbReference type="InterPro" id="IPR037066">
    <property type="entry name" value="Plug_dom_sf"/>
</dbReference>
<dbReference type="Pfam" id="PF13715">
    <property type="entry name" value="CarbopepD_reg_2"/>
    <property type="match status" value="1"/>
</dbReference>
<dbReference type="EMBL" id="WKMO01000016">
    <property type="protein sequence ID" value="MSB74829.1"/>
    <property type="molecule type" value="Genomic_DNA"/>
</dbReference>
<evidence type="ECO:0000256" key="9">
    <source>
        <dbReference type="RuleBase" id="RU003357"/>
    </source>
</evidence>
<dbReference type="AlphaFoldDB" id="A0A173WZS6"/>
<dbReference type="EMBL" id="WKMY01000010">
    <property type="protein sequence ID" value="MRY94420.1"/>
    <property type="molecule type" value="Genomic_DNA"/>
</dbReference>
<evidence type="ECO:0000256" key="3">
    <source>
        <dbReference type="ARBA" id="ARBA00022452"/>
    </source>
</evidence>
<reference evidence="21 22" key="3">
    <citation type="journal article" date="2019" name="Nat. Med.">
        <title>A library of human gut bacterial isolates paired with longitudinal multiomics data enables mechanistic microbiome research.</title>
        <authorList>
            <person name="Poyet M."/>
            <person name="Groussin M."/>
            <person name="Gibbons S.M."/>
            <person name="Avila-Pacheco J."/>
            <person name="Jiang X."/>
            <person name="Kearney S.M."/>
            <person name="Perrotta A.R."/>
            <person name="Berdy B."/>
            <person name="Zhao S."/>
            <person name="Lieberman T.D."/>
            <person name="Swanson P.K."/>
            <person name="Smith M."/>
            <person name="Roesemann S."/>
            <person name="Alexander J.E."/>
            <person name="Rich S.A."/>
            <person name="Livny J."/>
            <person name="Vlamakis H."/>
            <person name="Clish C."/>
            <person name="Bullock K."/>
            <person name="Deik A."/>
            <person name="Scott J."/>
            <person name="Pierce K.A."/>
            <person name="Xavier R.J."/>
            <person name="Alm E.J."/>
        </authorList>
    </citation>
    <scope>NUCLEOTIDE SEQUENCE [LARGE SCALE GENOMIC DNA]</scope>
    <source>
        <strain evidence="16 21">BIOML-A2</strain>
        <strain evidence="17 22">BIOML-A20</strain>
        <strain evidence="15 23">BIOML-A9</strain>
    </source>
</reference>
<organism evidence="18 20">
    <name type="scientific">Parabacteroides distasonis</name>
    <dbReference type="NCBI Taxonomy" id="823"/>
    <lineage>
        <taxon>Bacteria</taxon>
        <taxon>Pseudomonadati</taxon>
        <taxon>Bacteroidota</taxon>
        <taxon>Bacteroidia</taxon>
        <taxon>Bacteroidales</taxon>
        <taxon>Tannerellaceae</taxon>
        <taxon>Parabacteroides</taxon>
    </lineage>
</organism>
<feature type="signal peptide" evidence="10">
    <location>
        <begin position="1"/>
        <end position="26"/>
    </location>
</feature>
<dbReference type="PROSITE" id="PS52016">
    <property type="entry name" value="TONB_DEPENDENT_REC_3"/>
    <property type="match status" value="1"/>
</dbReference>
<evidence type="ECO:0000313" key="19">
    <source>
        <dbReference type="Proteomes" id="UP000095455"/>
    </source>
</evidence>
<feature type="domain" description="TonB-dependent receptor-like beta-barrel" evidence="11">
    <location>
        <begin position="462"/>
        <end position="927"/>
    </location>
</feature>
<dbReference type="NCBIfam" id="TIGR04056">
    <property type="entry name" value="OMP_RagA_SusC"/>
    <property type="match status" value="1"/>
</dbReference>
<protein>
    <submittedName>
        <fullName evidence="13">Outer membrane cobalamin receptor protein</fullName>
    </submittedName>
    <submittedName>
        <fullName evidence="15">SusC/RagA family TonB-linked outer membrane protein</fullName>
    </submittedName>
    <submittedName>
        <fullName evidence="18">TonB-dependent receptor</fullName>
    </submittedName>
</protein>
<proteinExistence type="inferred from homology"/>
<accession>A0A173WZS6</accession>
<dbReference type="Proteomes" id="UP000095455">
    <property type="component" value="Unassembled WGS sequence"/>
</dbReference>
<evidence type="ECO:0000256" key="10">
    <source>
        <dbReference type="SAM" id="SignalP"/>
    </source>
</evidence>
<evidence type="ECO:0000313" key="13">
    <source>
        <dbReference type="EMBL" id="CUN44864.1"/>
    </source>
</evidence>
<dbReference type="Pfam" id="PF00593">
    <property type="entry name" value="TonB_dep_Rec_b-barrel"/>
    <property type="match status" value="1"/>
</dbReference>
<dbReference type="InterPro" id="IPR008969">
    <property type="entry name" value="CarboxyPept-like_regulatory"/>
</dbReference>
<gene>
    <name evidence="18" type="ORF">DW782_18035</name>
    <name evidence="13" type="ORF">ERS852380_00380</name>
    <name evidence="15" type="ORF">GKD67_14540</name>
    <name evidence="16" type="ORF">GKD68_09710</name>
    <name evidence="17" type="ORF">GKD70_16325</name>
    <name evidence="14" type="ORF">PN599_04270</name>
</gene>
<dbReference type="EMBL" id="JAQMPJ010000002">
    <property type="protein sequence ID" value="MDB9004218.1"/>
    <property type="molecule type" value="Genomic_DNA"/>
</dbReference>
<dbReference type="Proteomes" id="UP000461276">
    <property type="component" value="Unassembled WGS sequence"/>
</dbReference>
<dbReference type="GO" id="GO:0009279">
    <property type="term" value="C:cell outer membrane"/>
    <property type="evidence" value="ECO:0007669"/>
    <property type="project" value="UniProtKB-SubCell"/>
</dbReference>
<evidence type="ECO:0000313" key="21">
    <source>
        <dbReference type="Proteomes" id="UP000432516"/>
    </source>
</evidence>
<evidence type="ECO:0000313" key="16">
    <source>
        <dbReference type="EMBL" id="MRZ55029.1"/>
    </source>
</evidence>
<comment type="caution">
    <text evidence="18">The sequence shown here is derived from an EMBL/GenBank/DDBJ whole genome shotgun (WGS) entry which is preliminary data.</text>
</comment>
<keyword evidence="5 9" id="KW-0798">TonB box</keyword>
<dbReference type="InterPro" id="IPR012910">
    <property type="entry name" value="Plug_dom"/>
</dbReference>
<dbReference type="InterPro" id="IPR039426">
    <property type="entry name" value="TonB-dep_rcpt-like"/>
</dbReference>
<keyword evidence="3 8" id="KW-1134">Transmembrane beta strand</keyword>
<evidence type="ECO:0000256" key="4">
    <source>
        <dbReference type="ARBA" id="ARBA00022692"/>
    </source>
</evidence>
<dbReference type="Proteomes" id="UP001210126">
    <property type="component" value="Unassembled WGS sequence"/>
</dbReference>
<dbReference type="Proteomes" id="UP000284660">
    <property type="component" value="Unassembled WGS sequence"/>
</dbReference>
<evidence type="ECO:0000256" key="8">
    <source>
        <dbReference type="PROSITE-ProRule" id="PRU01360"/>
    </source>
</evidence>
<name>A0A173WZS6_PARDI</name>
<keyword evidence="10" id="KW-0732">Signal</keyword>
<evidence type="ECO:0000313" key="23">
    <source>
        <dbReference type="Proteomes" id="UP000461276"/>
    </source>
</evidence>
<keyword evidence="18" id="KW-0675">Receptor</keyword>
<dbReference type="InterPro" id="IPR036942">
    <property type="entry name" value="Beta-barrel_TonB_sf"/>
</dbReference>
<evidence type="ECO:0000256" key="5">
    <source>
        <dbReference type="ARBA" id="ARBA00023077"/>
    </source>
</evidence>
<keyword evidence="2 8" id="KW-0813">Transport</keyword>
<dbReference type="InterPro" id="IPR023997">
    <property type="entry name" value="TonB-dep_OMP_SusC/RagA_CS"/>
</dbReference>
<evidence type="ECO:0000313" key="15">
    <source>
        <dbReference type="EMBL" id="MRY94420.1"/>
    </source>
</evidence>
<evidence type="ECO:0000256" key="2">
    <source>
        <dbReference type="ARBA" id="ARBA00022448"/>
    </source>
</evidence>
<feature type="chain" id="PRO_5043136286" evidence="10">
    <location>
        <begin position="27"/>
        <end position="1135"/>
    </location>
</feature>
<evidence type="ECO:0000256" key="6">
    <source>
        <dbReference type="ARBA" id="ARBA00023136"/>
    </source>
</evidence>
<dbReference type="Gene3D" id="2.170.130.10">
    <property type="entry name" value="TonB-dependent receptor, plug domain"/>
    <property type="match status" value="1"/>
</dbReference>
<dbReference type="EMBL" id="WKNE01000006">
    <property type="protein sequence ID" value="MRZ55029.1"/>
    <property type="molecule type" value="Genomic_DNA"/>
</dbReference>
<evidence type="ECO:0000256" key="1">
    <source>
        <dbReference type="ARBA" id="ARBA00004571"/>
    </source>
</evidence>
<keyword evidence="6 8" id="KW-0472">Membrane</keyword>
<dbReference type="NCBIfam" id="TIGR04057">
    <property type="entry name" value="SusC_RagA_signa"/>
    <property type="match status" value="1"/>
</dbReference>
<reference evidence="13 19" key="1">
    <citation type="submission" date="2015-09" db="EMBL/GenBank/DDBJ databases">
        <authorList>
            <consortium name="Pathogen Informatics"/>
        </authorList>
    </citation>
    <scope>NUCLEOTIDE SEQUENCE [LARGE SCALE GENOMIC DNA]</scope>
    <source>
        <strain evidence="13 19">2789STDY5608822</strain>
    </source>
</reference>
<evidence type="ECO:0000259" key="12">
    <source>
        <dbReference type="Pfam" id="PF07715"/>
    </source>
</evidence>
<dbReference type="Gene3D" id="2.40.170.20">
    <property type="entry name" value="TonB-dependent receptor, beta-barrel domain"/>
    <property type="match status" value="1"/>
</dbReference>
<keyword evidence="7 8" id="KW-0998">Cell outer membrane</keyword>
<evidence type="ECO:0000313" key="18">
    <source>
        <dbReference type="EMBL" id="RHD71835.1"/>
    </source>
</evidence>
<comment type="subcellular location">
    <subcellularLocation>
        <location evidence="1 8">Cell outer membrane</location>
        <topology evidence="1 8">Multi-pass membrane protein</topology>
    </subcellularLocation>
</comment>
<dbReference type="Proteomes" id="UP000441609">
    <property type="component" value="Unassembled WGS sequence"/>
</dbReference>
<dbReference type="Pfam" id="PF07715">
    <property type="entry name" value="Plug"/>
    <property type="match status" value="1"/>
</dbReference>
<evidence type="ECO:0000313" key="22">
    <source>
        <dbReference type="Proteomes" id="UP000441609"/>
    </source>
</evidence>
<evidence type="ECO:0000313" key="20">
    <source>
        <dbReference type="Proteomes" id="UP000284660"/>
    </source>
</evidence>
<evidence type="ECO:0000313" key="14">
    <source>
        <dbReference type="EMBL" id="MDB9004218.1"/>
    </source>
</evidence>
<dbReference type="RefSeq" id="WP_005859291.1">
    <property type="nucleotide sequence ID" value="NZ_BQOC01000007.1"/>
</dbReference>
<dbReference type="SUPFAM" id="SSF49464">
    <property type="entry name" value="Carboxypeptidase regulatory domain-like"/>
    <property type="match status" value="1"/>
</dbReference>
<dbReference type="SUPFAM" id="SSF56935">
    <property type="entry name" value="Porins"/>
    <property type="match status" value="1"/>
</dbReference>
<dbReference type="InterPro" id="IPR023996">
    <property type="entry name" value="TonB-dep_OMP_SusC/RagA"/>
</dbReference>
<keyword evidence="4 8" id="KW-0812">Transmembrane</keyword>
<reference evidence="14" key="4">
    <citation type="submission" date="2023-01" db="EMBL/GenBank/DDBJ databases">
        <title>Human gut microbiome strain richness.</title>
        <authorList>
            <person name="Chen-Liaw A."/>
        </authorList>
    </citation>
    <scope>NUCLEOTIDE SEQUENCE</scope>
    <source>
        <strain evidence="14">RTP21484st1_E5_RTP21484_190118</strain>
    </source>
</reference>
<dbReference type="Proteomes" id="UP000432516">
    <property type="component" value="Unassembled WGS sequence"/>
</dbReference>
<sequence>MRNVVSWKPLVLGASFLLYGAGTAFATETDHLYPTPSTGFMSVQQDGRQINCHIVDKSGPIVGANVVVKGTTIGNISDMDGRAIIENVPANAILVVSYIGYVTQEVTLKSNQTNIKITLVEDSQALDEVVVTGYSTQAKKDITGSVAVVATDELKETPVSNFAEALQGKAAGVFVQAGGGPLGETTIRIRGVGSVNGSDPLIIVDGVQGVDIDAVNANDIESMQILKDAAASAIYGAKGANGVIVITTKQGKKNDRVQVSYNGYFGVAKMANDGYGLLNAWEAMEFQEEGQRNLFNYRGGQTVNHAQFGSIGKDGTGHLTMPYAIKPAGYSKEQIISQYGSIAAWEASYKDNGENTWSRSAYYQMLEDGYSEEEARAGTNWYDEVVQTGKVQDHQISITGGGEKATYSVGLGYMNREGTIKESWFRRYSLRANTNFFVNKWFNIGQNTNIAVIENSGERGRQGDDNTFGKTFSIQPWVPIYTVGGDYSGSQNAEGGRAESAPMSVDYGKDNRRRFLRAQSAIYAEIMPLESLGENLKIRTQFSARLGGAWDFWMNKRTIMTNKEGRNNNEFYEQANYWLDYQWTNTATYSKTINDDHTINAVIGTEALREGLGRWIQAGRINYPFEDDPNTWVINNGASSDLRNSGNQNAVSTMFGMFARADYAYQGKYLATVTVRRDASSRFSEKNRWGTFPSISLGWRMSDEKFMEKSRTWLDDLKIRAGYGTTGNSNIDSYNWAFQYGTGNRYLYSINGSDTEVYQGFGVTNLGDIEAKWETSKMFNAGFDITAFNQRLTANFDYYIKKTSDMLIDANWSALAGAADKPKVNIGDMTNKGVDLNITWNDKIGEVGYSVGVNLSHYKNRLDEIGTDAGIFTGTRISNMNVLMKGHAIGEFHGYQLDGIYKSEEEVRNYKNDAGGTVLPYGTSDASTLNAANYVGQFKVKDVNNDGKIDASDRTFIGNPHPDLTGGINLGVNWKGFDLSTYMYFSVGNDLFAMYKYYTHYGSLQSAYSKDRRDNSWHPVTNPDGIYPMWATANGESTIAANESNSGYIEDGSFLRMQTLTLGYTLPKSILDKIKFEKIRIYGQIANVFTLTGYSGLDPQVRTDTDGRSNDRTMGTDFGSYGMPRQFIMGVNVTF</sequence>
<dbReference type="EMBL" id="QSJN01000014">
    <property type="protein sequence ID" value="RHD71835.1"/>
    <property type="molecule type" value="Genomic_DNA"/>
</dbReference>
<evidence type="ECO:0000313" key="17">
    <source>
        <dbReference type="EMBL" id="MSB74829.1"/>
    </source>
</evidence>
<evidence type="ECO:0000259" key="11">
    <source>
        <dbReference type="Pfam" id="PF00593"/>
    </source>
</evidence>
<feature type="domain" description="TonB-dependent receptor plug" evidence="12">
    <location>
        <begin position="139"/>
        <end position="243"/>
    </location>
</feature>
<comment type="similarity">
    <text evidence="8 9">Belongs to the TonB-dependent receptor family.</text>
</comment>
<dbReference type="EMBL" id="CYYK01000001">
    <property type="protein sequence ID" value="CUN44864.1"/>
    <property type="molecule type" value="Genomic_DNA"/>
</dbReference>